<protein>
    <recommendedName>
        <fullName evidence="1">DUF3898 domain-containing protein</fullName>
    </recommendedName>
</protein>
<dbReference type="Proteomes" id="UP000224076">
    <property type="component" value="Unassembled WGS sequence"/>
</dbReference>
<evidence type="ECO:0000259" key="1">
    <source>
        <dbReference type="Pfam" id="PF13037"/>
    </source>
</evidence>
<dbReference type="AlphaFoldDB" id="A0A2B3U1H0"/>
<dbReference type="InterPro" id="IPR025012">
    <property type="entry name" value="DUF3898"/>
</dbReference>
<comment type="caution">
    <text evidence="2">The sequence shown here is derived from an EMBL/GenBank/DDBJ whole genome shotgun (WGS) entry which is preliminary data.</text>
</comment>
<feature type="domain" description="DUF3898" evidence="1">
    <location>
        <begin position="41"/>
        <end position="68"/>
    </location>
</feature>
<dbReference type="Pfam" id="PF13037">
    <property type="entry name" value="DUF3898"/>
    <property type="match status" value="1"/>
</dbReference>
<proteinExistence type="predicted"/>
<organism evidence="2 3">
    <name type="scientific">Bacillus cereus</name>
    <dbReference type="NCBI Taxonomy" id="1396"/>
    <lineage>
        <taxon>Bacteria</taxon>
        <taxon>Bacillati</taxon>
        <taxon>Bacillota</taxon>
        <taxon>Bacilli</taxon>
        <taxon>Bacillales</taxon>
        <taxon>Bacillaceae</taxon>
        <taxon>Bacillus</taxon>
        <taxon>Bacillus cereus group</taxon>
    </lineage>
</organism>
<name>A0A2B3U1H0_BACCE</name>
<sequence length="80" mass="9439">MIFCSLITFSIFNVFSSASKRALRDQFDQAMEVWAASPKREIMEHFTTEEVMEATAQIVEHTPEMELNRIRLRLKKDSHY</sequence>
<evidence type="ECO:0000313" key="3">
    <source>
        <dbReference type="Proteomes" id="UP000224076"/>
    </source>
</evidence>
<reference evidence="2 3" key="1">
    <citation type="submission" date="2017-09" db="EMBL/GenBank/DDBJ databases">
        <title>Large-scale bioinformatics analysis of Bacillus genomes uncovers conserved roles of natural products in bacterial physiology.</title>
        <authorList>
            <consortium name="Agbiome Team Llc"/>
            <person name="Bleich R.M."/>
            <person name="Grubbs K.J."/>
            <person name="Santa Maria K.C."/>
            <person name="Allen S.E."/>
            <person name="Farag S."/>
            <person name="Shank E.A."/>
            <person name="Bowers A."/>
        </authorList>
    </citation>
    <scope>NUCLEOTIDE SEQUENCE [LARGE SCALE GENOMIC DNA]</scope>
    <source>
        <strain evidence="2 3">AFS061806</strain>
    </source>
</reference>
<accession>A0A2B3U1H0</accession>
<dbReference type="EMBL" id="NVDG01000031">
    <property type="protein sequence ID" value="PFU40484.1"/>
    <property type="molecule type" value="Genomic_DNA"/>
</dbReference>
<evidence type="ECO:0000313" key="2">
    <source>
        <dbReference type="EMBL" id="PFU40484.1"/>
    </source>
</evidence>
<gene>
    <name evidence="2" type="ORF">COK86_19500</name>
</gene>